<keyword evidence="1" id="KW-1017">Isopeptide bond</keyword>
<evidence type="ECO:0000313" key="6">
    <source>
        <dbReference type="Proteomes" id="UP000192247"/>
    </source>
</evidence>
<reference evidence="5 6" key="1">
    <citation type="journal article" date="2017" name="Gigascience">
        <title>Draft genome of the honey bee ectoparasitic mite, Tropilaelaps mercedesae, is shaped by the parasitic life history.</title>
        <authorList>
            <person name="Dong X."/>
            <person name="Armstrong S.D."/>
            <person name="Xia D."/>
            <person name="Makepeace B.L."/>
            <person name="Darby A.C."/>
            <person name="Kadowaki T."/>
        </authorList>
    </citation>
    <scope>NUCLEOTIDE SEQUENCE [LARGE SCALE GENOMIC DNA]</scope>
    <source>
        <strain evidence="5">Wuxi-XJTLU</strain>
    </source>
</reference>
<dbReference type="STRING" id="418985.A0A1V9XCN5"/>
<feature type="domain" description="Cullin family profile" evidence="4">
    <location>
        <begin position="1"/>
        <end position="44"/>
    </location>
</feature>
<dbReference type="InterPro" id="IPR036317">
    <property type="entry name" value="Cullin_homology_sf"/>
</dbReference>
<dbReference type="InterPro" id="IPR045093">
    <property type="entry name" value="Cullin"/>
</dbReference>
<gene>
    <name evidence="5" type="ORF">BIW11_11196</name>
</gene>
<dbReference type="InParanoid" id="A0A1V9XCN5"/>
<dbReference type="OrthoDB" id="27073at2759"/>
<evidence type="ECO:0000256" key="1">
    <source>
        <dbReference type="ARBA" id="ARBA00022499"/>
    </source>
</evidence>
<dbReference type="SUPFAM" id="SSF46785">
    <property type="entry name" value="Winged helix' DNA-binding domain"/>
    <property type="match status" value="1"/>
</dbReference>
<evidence type="ECO:0000256" key="2">
    <source>
        <dbReference type="ARBA" id="ARBA00022843"/>
    </source>
</evidence>
<dbReference type="AlphaFoldDB" id="A0A1V9XCN5"/>
<dbReference type="InterPro" id="IPR016158">
    <property type="entry name" value="Cullin_homology"/>
</dbReference>
<keyword evidence="2" id="KW-0832">Ubl conjugation</keyword>
<keyword evidence="6" id="KW-1185">Reference proteome</keyword>
<dbReference type="GO" id="GO:0006511">
    <property type="term" value="P:ubiquitin-dependent protein catabolic process"/>
    <property type="evidence" value="ECO:0007669"/>
    <property type="project" value="InterPro"/>
</dbReference>
<protein>
    <submittedName>
        <fullName evidence="5">Cullin-2-like</fullName>
    </submittedName>
</protein>
<dbReference type="InterPro" id="IPR016157">
    <property type="entry name" value="Cullin_CS"/>
</dbReference>
<evidence type="ECO:0000313" key="5">
    <source>
        <dbReference type="EMBL" id="OQR71118.1"/>
    </source>
</evidence>
<dbReference type="PANTHER" id="PTHR11932">
    <property type="entry name" value="CULLIN"/>
    <property type="match status" value="1"/>
</dbReference>
<sequence length="200" mass="22592">MTCSTFLMAVVLMFEEENTVNYETLKMHTQLHDDYLLRALQALVEAKILIVEGSGTGDSWPTTHFAWSENGSGSQGTPSPNPACCGPNTTFTLNFQFSNKRGRFKITSAPVKEQAAGREREQTAASLEEDRKAYLQALIVRIMKVRKVAKHSELIEQVISQSSERFRPNVTMIKKCIEGLIDKQYIERMPNTTDEYSYVS</sequence>
<dbReference type="InterPro" id="IPR036390">
    <property type="entry name" value="WH_DNA-bd_sf"/>
</dbReference>
<dbReference type="GO" id="GO:0031625">
    <property type="term" value="F:ubiquitin protein ligase binding"/>
    <property type="evidence" value="ECO:0007669"/>
    <property type="project" value="InterPro"/>
</dbReference>
<evidence type="ECO:0000259" key="4">
    <source>
        <dbReference type="PROSITE" id="PS50069"/>
    </source>
</evidence>
<comment type="caution">
    <text evidence="5">The sequence shown here is derived from an EMBL/GenBank/DDBJ whole genome shotgun (WGS) entry which is preliminary data.</text>
</comment>
<dbReference type="GO" id="GO:0031461">
    <property type="term" value="C:cullin-RING ubiquitin ligase complex"/>
    <property type="evidence" value="ECO:0007669"/>
    <property type="project" value="InterPro"/>
</dbReference>
<dbReference type="InterPro" id="IPR019559">
    <property type="entry name" value="Cullin_neddylation_domain"/>
</dbReference>
<dbReference type="Gene3D" id="1.10.10.10">
    <property type="entry name" value="Winged helix-like DNA-binding domain superfamily/Winged helix DNA-binding domain"/>
    <property type="match status" value="2"/>
</dbReference>
<dbReference type="EMBL" id="MNPL01015328">
    <property type="protein sequence ID" value="OQR71118.1"/>
    <property type="molecule type" value="Genomic_DNA"/>
</dbReference>
<dbReference type="Pfam" id="PF10557">
    <property type="entry name" value="Cullin_Nedd8"/>
    <property type="match status" value="1"/>
</dbReference>
<comment type="similarity">
    <text evidence="3">Belongs to the cullin family.</text>
</comment>
<name>A0A1V9XCN5_9ACAR</name>
<dbReference type="Proteomes" id="UP000192247">
    <property type="component" value="Unassembled WGS sequence"/>
</dbReference>
<accession>A0A1V9XCN5</accession>
<dbReference type="InterPro" id="IPR059120">
    <property type="entry name" value="Cullin-like_AB"/>
</dbReference>
<dbReference type="SUPFAM" id="SSF75632">
    <property type="entry name" value="Cullin homology domain"/>
    <property type="match status" value="1"/>
</dbReference>
<organism evidence="5 6">
    <name type="scientific">Tropilaelaps mercedesae</name>
    <dbReference type="NCBI Taxonomy" id="418985"/>
    <lineage>
        <taxon>Eukaryota</taxon>
        <taxon>Metazoa</taxon>
        <taxon>Ecdysozoa</taxon>
        <taxon>Arthropoda</taxon>
        <taxon>Chelicerata</taxon>
        <taxon>Arachnida</taxon>
        <taxon>Acari</taxon>
        <taxon>Parasitiformes</taxon>
        <taxon>Mesostigmata</taxon>
        <taxon>Gamasina</taxon>
        <taxon>Dermanyssoidea</taxon>
        <taxon>Laelapidae</taxon>
        <taxon>Tropilaelaps</taxon>
    </lineage>
</organism>
<dbReference type="Pfam" id="PF26557">
    <property type="entry name" value="Cullin_AB"/>
    <property type="match status" value="1"/>
</dbReference>
<dbReference type="PROSITE" id="PS50069">
    <property type="entry name" value="CULLIN_2"/>
    <property type="match status" value="1"/>
</dbReference>
<dbReference type="PROSITE" id="PS01256">
    <property type="entry name" value="CULLIN_1"/>
    <property type="match status" value="1"/>
</dbReference>
<dbReference type="SMART" id="SM00884">
    <property type="entry name" value="Cullin_Nedd8"/>
    <property type="match status" value="1"/>
</dbReference>
<dbReference type="InterPro" id="IPR036388">
    <property type="entry name" value="WH-like_DNA-bd_sf"/>
</dbReference>
<dbReference type="FunFam" id="1.10.10.10:FF:000014">
    <property type="entry name" value="Cullin 1"/>
    <property type="match status" value="1"/>
</dbReference>
<evidence type="ECO:0000256" key="3">
    <source>
        <dbReference type="PROSITE-ProRule" id="PRU00330"/>
    </source>
</evidence>
<proteinExistence type="inferred from homology"/>